<dbReference type="KEGG" id="btay:LAJ60_07890"/>
<protein>
    <recommendedName>
        <fullName evidence="3">Helicase C-terminal domain-containing protein</fullName>
    </recommendedName>
</protein>
<dbReference type="CDD" id="cd18785">
    <property type="entry name" value="SF2_C"/>
    <property type="match status" value="1"/>
</dbReference>
<dbReference type="InterPro" id="IPR027417">
    <property type="entry name" value="P-loop_NTPase"/>
</dbReference>
<dbReference type="SUPFAM" id="SSF52540">
    <property type="entry name" value="P-loop containing nucleoside triphosphate hydrolases"/>
    <property type="match status" value="1"/>
</dbReference>
<reference evidence="1" key="1">
    <citation type="journal article" date="2022" name="Proc. Natl. Acad. Sci. U.S.A.">
        <title>Identification of the Bartonella autotransporter CFA as a protective antigen and hypervariable target of neutralizing antibodies in mice.</title>
        <authorList>
            <person name="Siewert L.K."/>
            <person name="Korotaev A."/>
            <person name="Sedzicki J."/>
            <person name="Fromm K."/>
            <person name="Pinschewer D.D."/>
            <person name="Dehio C."/>
        </authorList>
    </citation>
    <scope>NUCLEOTIDE SEQUENCE</scope>
    <source>
        <strain evidence="1">IBS296</strain>
    </source>
</reference>
<name>A0A9Q8Z1H5_BARTA</name>
<dbReference type="EMBL" id="CP083444">
    <property type="protein sequence ID" value="USP03690.1"/>
    <property type="molecule type" value="Genomic_DNA"/>
</dbReference>
<accession>A0A9Q8Z1H5</accession>
<organism evidence="1 2">
    <name type="scientific">Bartonella taylorii</name>
    <dbReference type="NCBI Taxonomy" id="33046"/>
    <lineage>
        <taxon>Bacteria</taxon>
        <taxon>Pseudomonadati</taxon>
        <taxon>Pseudomonadota</taxon>
        <taxon>Alphaproteobacteria</taxon>
        <taxon>Hyphomicrobiales</taxon>
        <taxon>Bartonellaceae</taxon>
        <taxon>Bartonella</taxon>
    </lineage>
</organism>
<dbReference type="Proteomes" id="UP001056980">
    <property type="component" value="Chromosome"/>
</dbReference>
<dbReference type="Gene3D" id="3.40.50.300">
    <property type="entry name" value="P-loop containing nucleotide triphosphate hydrolases"/>
    <property type="match status" value="1"/>
</dbReference>
<dbReference type="AlphaFoldDB" id="A0A9Q8Z1H5"/>
<sequence>MLSNVWCFSEGINVPVLDAILFLHPRNSQLDVIQAVGRVIRRAKGKKTGYIILPVVIHT</sequence>
<proteinExistence type="predicted"/>
<evidence type="ECO:0008006" key="3">
    <source>
        <dbReference type="Google" id="ProtNLM"/>
    </source>
</evidence>
<evidence type="ECO:0000313" key="1">
    <source>
        <dbReference type="EMBL" id="USP03690.1"/>
    </source>
</evidence>
<gene>
    <name evidence="1" type="ORF">LAJ60_07890</name>
</gene>
<evidence type="ECO:0000313" key="2">
    <source>
        <dbReference type="Proteomes" id="UP001056980"/>
    </source>
</evidence>